<protein>
    <submittedName>
        <fullName evidence="5">Fibronectin type III domain-containing protein</fullName>
    </submittedName>
</protein>
<dbReference type="Pfam" id="PF00041">
    <property type="entry name" value="fn3"/>
    <property type="match status" value="1"/>
</dbReference>
<keyword evidence="1" id="KW-0378">Hydrolase</keyword>
<evidence type="ECO:0000256" key="2">
    <source>
        <dbReference type="ARBA" id="ARBA00023326"/>
    </source>
</evidence>
<sequence>MRFLAALALAVATTPVLVVGQSAGPVSAATVPLPPVQARSAASVVDGFGVGVHLAYEDTPYRNTTAVANALAALGVRHVRDDLFVGDTTQYAAIRTVAAKGIDFDLIMGSPSSPRPAKDYVAAVAGQLPGVVSSLEGPNEWDHFSGGGPAWPSQLRARQSALYAAAKADPRTRSLPVLAPSLAFAKNYPLVGDLSAISDVANGHLYPGGRPPSADLSGLFTKLRTVTGASKPIVITEAGYHNALATTDGHHPVPESVHATYLPRLLMEHLRGGAARVYSYELVDEFADPGRTNPEANFGLLRRDLTPKPAYTAMQRLLAVFQDSSTSFAPGSLAYAVEGGRTDLRQLLVQKSTGEFDLVLWRDVSVWDPIARRALNPAPYRVQVRLGQARAGSVVAPTSGATTSFTATDSVPVDLGADVSVVRLTAPAAGGSATVAPTTTAAPARSAKVSARAGRASVRVSWHAPTTGGAPIQEYRVSAGSRTRVVPATTRSTVVRGLPRRAWVRITVQARNDVGWGSAARSGRVRTR</sequence>
<accession>A0A1H1X0L3</accession>
<dbReference type="AlphaFoldDB" id="A0A1H1X0L3"/>
<evidence type="ECO:0000313" key="5">
    <source>
        <dbReference type="EMBL" id="SDT02895.1"/>
    </source>
</evidence>
<dbReference type="Proteomes" id="UP000198859">
    <property type="component" value="Chromosome I"/>
</dbReference>
<dbReference type="SUPFAM" id="SSF51445">
    <property type="entry name" value="(Trans)glycosidases"/>
    <property type="match status" value="1"/>
</dbReference>
<keyword evidence="6" id="KW-1185">Reference proteome</keyword>
<dbReference type="PROSITE" id="PS50853">
    <property type="entry name" value="FN3"/>
    <property type="match status" value="1"/>
</dbReference>
<dbReference type="GO" id="GO:0000272">
    <property type="term" value="P:polysaccharide catabolic process"/>
    <property type="evidence" value="ECO:0007669"/>
    <property type="project" value="UniProtKB-KW"/>
</dbReference>
<feature type="signal peptide" evidence="3">
    <location>
        <begin position="1"/>
        <end position="28"/>
    </location>
</feature>
<dbReference type="InterPro" id="IPR017853">
    <property type="entry name" value="GH"/>
</dbReference>
<proteinExistence type="predicted"/>
<dbReference type="InterPro" id="IPR036116">
    <property type="entry name" value="FN3_sf"/>
</dbReference>
<keyword evidence="2" id="KW-0119">Carbohydrate metabolism</keyword>
<evidence type="ECO:0000256" key="1">
    <source>
        <dbReference type="ARBA" id="ARBA00023295"/>
    </source>
</evidence>
<dbReference type="STRING" id="642780.SAMN04488570_3333"/>
<dbReference type="RefSeq" id="WP_091731974.1">
    <property type="nucleotide sequence ID" value="NZ_LT629757.1"/>
</dbReference>
<dbReference type="CDD" id="cd00063">
    <property type="entry name" value="FN3"/>
    <property type="match status" value="1"/>
</dbReference>
<keyword evidence="3" id="KW-0732">Signal</keyword>
<dbReference type="Gene3D" id="3.20.20.80">
    <property type="entry name" value="Glycosidases"/>
    <property type="match status" value="1"/>
</dbReference>
<keyword evidence="2" id="KW-0624">Polysaccharide degradation</keyword>
<keyword evidence="1" id="KW-0326">Glycosidase</keyword>
<name>A0A1H1X0L3_9ACTN</name>
<dbReference type="EMBL" id="LT629757">
    <property type="protein sequence ID" value="SDT02895.1"/>
    <property type="molecule type" value="Genomic_DNA"/>
</dbReference>
<evidence type="ECO:0000313" key="6">
    <source>
        <dbReference type="Proteomes" id="UP000198859"/>
    </source>
</evidence>
<organism evidence="5 6">
    <name type="scientific">Nocardioides scoriae</name>
    <dbReference type="NCBI Taxonomy" id="642780"/>
    <lineage>
        <taxon>Bacteria</taxon>
        <taxon>Bacillati</taxon>
        <taxon>Actinomycetota</taxon>
        <taxon>Actinomycetes</taxon>
        <taxon>Propionibacteriales</taxon>
        <taxon>Nocardioidaceae</taxon>
        <taxon>Nocardioides</taxon>
    </lineage>
</organism>
<dbReference type="InterPro" id="IPR013783">
    <property type="entry name" value="Ig-like_fold"/>
</dbReference>
<evidence type="ECO:0000259" key="4">
    <source>
        <dbReference type="PROSITE" id="PS50853"/>
    </source>
</evidence>
<dbReference type="OrthoDB" id="525131at2"/>
<dbReference type="GO" id="GO:0016798">
    <property type="term" value="F:hydrolase activity, acting on glycosyl bonds"/>
    <property type="evidence" value="ECO:0007669"/>
    <property type="project" value="UniProtKB-KW"/>
</dbReference>
<evidence type="ECO:0000256" key="3">
    <source>
        <dbReference type="SAM" id="SignalP"/>
    </source>
</evidence>
<dbReference type="InterPro" id="IPR003961">
    <property type="entry name" value="FN3_dom"/>
</dbReference>
<feature type="domain" description="Fibronectin type-III" evidence="4">
    <location>
        <begin position="443"/>
        <end position="528"/>
    </location>
</feature>
<dbReference type="SUPFAM" id="SSF49265">
    <property type="entry name" value="Fibronectin type III"/>
    <property type="match status" value="1"/>
</dbReference>
<reference evidence="6" key="1">
    <citation type="submission" date="2016-10" db="EMBL/GenBank/DDBJ databases">
        <authorList>
            <person name="Varghese N."/>
            <person name="Submissions S."/>
        </authorList>
    </citation>
    <scope>NUCLEOTIDE SEQUENCE [LARGE SCALE GENOMIC DNA]</scope>
    <source>
        <strain evidence="6">DSM 22127</strain>
    </source>
</reference>
<gene>
    <name evidence="5" type="ORF">SAMN04488570_3333</name>
</gene>
<dbReference type="SMART" id="SM00060">
    <property type="entry name" value="FN3"/>
    <property type="match status" value="1"/>
</dbReference>
<feature type="chain" id="PRO_5009265058" evidence="3">
    <location>
        <begin position="29"/>
        <end position="528"/>
    </location>
</feature>
<dbReference type="Gene3D" id="2.60.40.10">
    <property type="entry name" value="Immunoglobulins"/>
    <property type="match status" value="1"/>
</dbReference>